<feature type="transmembrane region" description="Helical" evidence="3">
    <location>
        <begin position="322"/>
        <end position="343"/>
    </location>
</feature>
<evidence type="ECO:0000256" key="1">
    <source>
        <dbReference type="ARBA" id="ARBA00004141"/>
    </source>
</evidence>
<dbReference type="InterPro" id="IPR020846">
    <property type="entry name" value="MFS_dom"/>
</dbReference>
<feature type="transmembrane region" description="Helical" evidence="3">
    <location>
        <begin position="284"/>
        <end position="310"/>
    </location>
</feature>
<feature type="transmembrane region" description="Helical" evidence="3">
    <location>
        <begin position="460"/>
        <end position="480"/>
    </location>
</feature>
<feature type="region of interest" description="Disordered" evidence="2">
    <location>
        <begin position="489"/>
        <end position="526"/>
    </location>
</feature>
<dbReference type="SUPFAM" id="SSF103473">
    <property type="entry name" value="MFS general substrate transporter"/>
    <property type="match status" value="1"/>
</dbReference>
<evidence type="ECO:0000259" key="4">
    <source>
        <dbReference type="PROSITE" id="PS50850"/>
    </source>
</evidence>
<keyword evidence="3" id="KW-1133">Transmembrane helix</keyword>
<evidence type="ECO:0000313" key="5">
    <source>
        <dbReference type="EMBL" id="VDM42144.1"/>
    </source>
</evidence>
<feature type="transmembrane region" description="Helical" evidence="3">
    <location>
        <begin position="155"/>
        <end position="178"/>
    </location>
</feature>
<evidence type="ECO:0000256" key="3">
    <source>
        <dbReference type="SAM" id="Phobius"/>
    </source>
</evidence>
<keyword evidence="3" id="KW-0472">Membrane</keyword>
<dbReference type="GO" id="GO:0022857">
    <property type="term" value="F:transmembrane transporter activity"/>
    <property type="evidence" value="ECO:0007669"/>
    <property type="project" value="InterPro"/>
</dbReference>
<dbReference type="Gene3D" id="1.20.1250.20">
    <property type="entry name" value="MFS general substrate transporter like domains"/>
    <property type="match status" value="2"/>
</dbReference>
<dbReference type="InterPro" id="IPR036259">
    <property type="entry name" value="MFS_trans_sf"/>
</dbReference>
<keyword evidence="3" id="KW-0812">Transmembrane</keyword>
<feature type="transmembrane region" description="Helical" evidence="3">
    <location>
        <begin position="129"/>
        <end position="149"/>
    </location>
</feature>
<organism evidence="6 7">
    <name type="scientific">Toxocara canis</name>
    <name type="common">Canine roundworm</name>
    <dbReference type="NCBI Taxonomy" id="6265"/>
    <lineage>
        <taxon>Eukaryota</taxon>
        <taxon>Metazoa</taxon>
        <taxon>Ecdysozoa</taxon>
        <taxon>Nematoda</taxon>
        <taxon>Chromadorea</taxon>
        <taxon>Rhabditida</taxon>
        <taxon>Spirurina</taxon>
        <taxon>Ascaridomorpha</taxon>
        <taxon>Ascaridoidea</taxon>
        <taxon>Toxocaridae</taxon>
        <taxon>Toxocara</taxon>
    </lineage>
</organism>
<feature type="transmembrane region" description="Helical" evidence="3">
    <location>
        <begin position="222"/>
        <end position="241"/>
    </location>
</feature>
<gene>
    <name evidence="5" type="ORF">TCNE_LOCUS10823</name>
</gene>
<accession>A0A183UQQ3</accession>
<dbReference type="PROSITE" id="PS50850">
    <property type="entry name" value="MFS"/>
    <property type="match status" value="1"/>
</dbReference>
<comment type="subcellular location">
    <subcellularLocation>
        <location evidence="1">Membrane</location>
        <topology evidence="1">Multi-pass membrane protein</topology>
    </subcellularLocation>
</comment>
<evidence type="ECO:0000256" key="2">
    <source>
        <dbReference type="SAM" id="MobiDB-lite"/>
    </source>
</evidence>
<proteinExistence type="predicted"/>
<evidence type="ECO:0000313" key="7">
    <source>
        <dbReference type="WBParaSite" id="TCNE_0001082301-mRNA-1"/>
    </source>
</evidence>
<dbReference type="PANTHER" id="PTHR45757">
    <property type="entry name" value="PROTEIN CBG23364-RELATED"/>
    <property type="match status" value="1"/>
</dbReference>
<name>A0A183UQQ3_TOXCA</name>
<feature type="domain" description="Major facilitator superfamily (MFS) profile" evidence="4">
    <location>
        <begin position="52"/>
        <end position="482"/>
    </location>
</feature>
<keyword evidence="6" id="KW-1185">Reference proteome</keyword>
<sequence length="543" mass="59670">MSFMVLIFCRMDVAPIEKKVPTANENESSEMGKKEKMKMAHRTRYFILILTSVCLSFVMSNIVVFNFTVLCMTRHHDGELPLANESLLDVQHSGYTKHEKTIIFSSVAVGALLAVLPGTYAIQAYGARWTFFAAGLLTGIATAAVPWAASKDTLSYFVFLRMLQGVSFAACLPIAGVVTSNWASLKQHGLFMAALTAFGQLSVVFSMPVSGQLCISRLGWPSVYYLHSLISFITFTIWVIVYRNLPAKHPLVDNVELEKISRGRSSCDLEGLESRLKSEKRIPYLKIISTPAIWGIWIAAIGDLCAIQLIHTFSPQYIREVLGYSVRNTGLSAALPVFFQFLVKMFAGHSSDKIHCISETTKLRLYNSIALGVSALFMIALAFVPEGHPVIGIALMTLSTSMFGFNGGGFNKCATLVSRQYSQFVLGNIQLLWCVAMLICPIIVNSLLGEGTISEWRKVYLLHAAILLITNAIFCVLATAKPASWTGEEALPSRSRSMNSKTNMSSQTHRSVDQTNGNIATTKSPTSNYQNSLVNNASNKCVC</sequence>
<dbReference type="AlphaFoldDB" id="A0A183UQQ3"/>
<dbReference type="WBParaSite" id="TCNE_0001082301-mRNA-1">
    <property type="protein sequence ID" value="TCNE_0001082301-mRNA-1"/>
    <property type="gene ID" value="TCNE_0001082301"/>
</dbReference>
<dbReference type="EMBL" id="UYWY01020629">
    <property type="protein sequence ID" value="VDM42144.1"/>
    <property type="molecule type" value="Genomic_DNA"/>
</dbReference>
<dbReference type="PANTHER" id="PTHR45757:SF33">
    <property type="entry name" value="MAJOR FACILITATOR SUPERFAMILY (MFS) PROFILE DOMAIN-CONTAINING PROTEIN"/>
    <property type="match status" value="1"/>
</dbReference>
<protein>
    <submittedName>
        <fullName evidence="7">Sialin</fullName>
    </submittedName>
</protein>
<evidence type="ECO:0000313" key="6">
    <source>
        <dbReference type="Proteomes" id="UP000050794"/>
    </source>
</evidence>
<feature type="transmembrane region" description="Helical" evidence="3">
    <location>
        <begin position="190"/>
        <end position="210"/>
    </location>
</feature>
<reference evidence="7" key="1">
    <citation type="submission" date="2016-06" db="UniProtKB">
        <authorList>
            <consortium name="WormBaseParasite"/>
        </authorList>
    </citation>
    <scope>IDENTIFICATION</scope>
</reference>
<dbReference type="Pfam" id="PF07690">
    <property type="entry name" value="MFS_1"/>
    <property type="match status" value="1"/>
</dbReference>
<feature type="transmembrane region" description="Helical" evidence="3">
    <location>
        <begin position="431"/>
        <end position="448"/>
    </location>
</feature>
<feature type="transmembrane region" description="Helical" evidence="3">
    <location>
        <begin position="45"/>
        <end position="67"/>
    </location>
</feature>
<dbReference type="GO" id="GO:0016020">
    <property type="term" value="C:membrane"/>
    <property type="evidence" value="ECO:0007669"/>
    <property type="project" value="UniProtKB-SubCell"/>
</dbReference>
<feature type="transmembrane region" description="Helical" evidence="3">
    <location>
        <begin position="364"/>
        <end position="384"/>
    </location>
</feature>
<dbReference type="InterPro" id="IPR011701">
    <property type="entry name" value="MFS"/>
</dbReference>
<reference evidence="5 6" key="2">
    <citation type="submission" date="2018-11" db="EMBL/GenBank/DDBJ databases">
        <authorList>
            <consortium name="Pathogen Informatics"/>
        </authorList>
    </citation>
    <scope>NUCLEOTIDE SEQUENCE [LARGE SCALE GENOMIC DNA]</scope>
</reference>
<feature type="transmembrane region" description="Helical" evidence="3">
    <location>
        <begin position="102"/>
        <end position="122"/>
    </location>
</feature>
<dbReference type="Proteomes" id="UP000050794">
    <property type="component" value="Unassembled WGS sequence"/>
</dbReference>
<feature type="transmembrane region" description="Helical" evidence="3">
    <location>
        <begin position="390"/>
        <end position="410"/>
    </location>
</feature>
<feature type="compositionally biased region" description="Polar residues" evidence="2">
    <location>
        <begin position="494"/>
        <end position="526"/>
    </location>
</feature>